<dbReference type="InterPro" id="IPR019239">
    <property type="entry name" value="VapB_antitoxin"/>
</dbReference>
<dbReference type="EMBL" id="CP059165">
    <property type="protein sequence ID" value="QLL08285.1"/>
    <property type="molecule type" value="Genomic_DNA"/>
</dbReference>
<proteinExistence type="predicted"/>
<reference evidence="2" key="2">
    <citation type="submission" date="2020-07" db="EMBL/GenBank/DDBJ databases">
        <authorList>
            <person name="Yu X."/>
        </authorList>
    </citation>
    <scope>NUCLEOTIDE SEQUENCE [LARGE SCALE GENOMIC DNA]</scope>
    <source>
        <strain evidence="2">24T</strain>
    </source>
</reference>
<gene>
    <name evidence="2" type="ORF">H0P51_04805</name>
</gene>
<protein>
    <submittedName>
        <fullName evidence="2">Type II toxin-antitoxin system VapB family antitoxin</fullName>
    </submittedName>
</protein>
<keyword evidence="3" id="KW-1185">Reference proteome</keyword>
<dbReference type="AlphaFoldDB" id="A0A7D6E9X6"/>
<evidence type="ECO:0000313" key="2">
    <source>
        <dbReference type="EMBL" id="QLL08285.1"/>
    </source>
</evidence>
<feature type="region of interest" description="Disordered" evidence="1">
    <location>
        <begin position="41"/>
        <end position="71"/>
    </location>
</feature>
<reference evidence="2" key="1">
    <citation type="submission" date="2020-07" db="EMBL/GenBank/DDBJ databases">
        <title>Description of Mycobacterium gordonae subsp. intergordonae subsp.nov. and Mycobacterium gordonae subsp. gordonae subsp. nov.</title>
        <authorList>
            <person name="Huang H."/>
        </authorList>
    </citation>
    <scope>NUCLEOTIDE SEQUENCE [LARGE SCALE GENOMIC DNA]</scope>
    <source>
        <strain evidence="2">24T</strain>
    </source>
</reference>
<dbReference type="Proteomes" id="UP000510682">
    <property type="component" value="Chromosome"/>
</dbReference>
<organism evidence="2 3">
    <name type="scientific">Mycobacterium vicinigordonae</name>
    <dbReference type="NCBI Taxonomy" id="1719132"/>
    <lineage>
        <taxon>Bacteria</taxon>
        <taxon>Bacillati</taxon>
        <taxon>Actinomycetota</taxon>
        <taxon>Actinomycetes</taxon>
        <taxon>Mycobacteriales</taxon>
        <taxon>Mycobacteriaceae</taxon>
        <taxon>Mycobacterium</taxon>
    </lineage>
</organism>
<evidence type="ECO:0000256" key="1">
    <source>
        <dbReference type="SAM" id="MobiDB-lite"/>
    </source>
</evidence>
<accession>A0A7D6E9X6</accession>
<dbReference type="RefSeq" id="WP_180916884.1">
    <property type="nucleotide sequence ID" value="NZ_CP059165.1"/>
</dbReference>
<evidence type="ECO:0000313" key="3">
    <source>
        <dbReference type="Proteomes" id="UP000510682"/>
    </source>
</evidence>
<sequence>MLKRVEILVEDSLLQQVIGKYHLADAREAVFLALKALLDETDQPEHEPKDDEYDEFSDLSAWRLQPHHDTG</sequence>
<dbReference type="KEGG" id="mgor:H0P51_04805"/>
<name>A0A7D6E9X6_9MYCO</name>
<dbReference type="Pfam" id="PF09957">
    <property type="entry name" value="VapB_antitoxin"/>
    <property type="match status" value="1"/>
</dbReference>